<keyword evidence="3" id="KW-1185">Reference proteome</keyword>
<sequence>MSFFMPLANAAMGTVATKATNNVISRAHSALTGSKKKKKSRKTGSKLMRSSVRKSPRTKTITRTYSTMSKSKKKGGRRSQHRRRWR</sequence>
<evidence type="ECO:0000256" key="1">
    <source>
        <dbReference type="SAM" id="MobiDB-lite"/>
    </source>
</evidence>
<gene>
    <name evidence="2" type="ORF">CVIRNUC_003627</name>
</gene>
<name>A0AAV1I0C3_9CHLO</name>
<dbReference type="Proteomes" id="UP001314263">
    <property type="component" value="Unassembled WGS sequence"/>
</dbReference>
<feature type="compositionally biased region" description="Basic residues" evidence="1">
    <location>
        <begin position="70"/>
        <end position="86"/>
    </location>
</feature>
<dbReference type="EMBL" id="CAUYUE010000004">
    <property type="protein sequence ID" value="CAK0769060.1"/>
    <property type="molecule type" value="Genomic_DNA"/>
</dbReference>
<organism evidence="2 3">
    <name type="scientific">Coccomyxa viridis</name>
    <dbReference type="NCBI Taxonomy" id="1274662"/>
    <lineage>
        <taxon>Eukaryota</taxon>
        <taxon>Viridiplantae</taxon>
        <taxon>Chlorophyta</taxon>
        <taxon>core chlorophytes</taxon>
        <taxon>Trebouxiophyceae</taxon>
        <taxon>Trebouxiophyceae incertae sedis</taxon>
        <taxon>Coccomyxaceae</taxon>
        <taxon>Coccomyxa</taxon>
    </lineage>
</organism>
<accession>A0AAV1I0C3</accession>
<proteinExistence type="predicted"/>
<protein>
    <submittedName>
        <fullName evidence="2">Uncharacterized protein</fullName>
    </submittedName>
</protein>
<evidence type="ECO:0000313" key="3">
    <source>
        <dbReference type="Proteomes" id="UP001314263"/>
    </source>
</evidence>
<feature type="compositionally biased region" description="Basic residues" evidence="1">
    <location>
        <begin position="34"/>
        <end position="44"/>
    </location>
</feature>
<reference evidence="2 3" key="1">
    <citation type="submission" date="2023-10" db="EMBL/GenBank/DDBJ databases">
        <authorList>
            <person name="Maclean D."/>
            <person name="Macfadyen A."/>
        </authorList>
    </citation>
    <scope>NUCLEOTIDE SEQUENCE [LARGE SCALE GENOMIC DNA]</scope>
</reference>
<evidence type="ECO:0000313" key="2">
    <source>
        <dbReference type="EMBL" id="CAK0769060.1"/>
    </source>
</evidence>
<comment type="caution">
    <text evidence="2">The sequence shown here is derived from an EMBL/GenBank/DDBJ whole genome shotgun (WGS) entry which is preliminary data.</text>
</comment>
<dbReference type="AlphaFoldDB" id="A0AAV1I0C3"/>
<feature type="region of interest" description="Disordered" evidence="1">
    <location>
        <begin position="27"/>
        <end position="86"/>
    </location>
</feature>